<evidence type="ECO:0000313" key="4">
    <source>
        <dbReference type="Proteomes" id="UP000565205"/>
    </source>
</evidence>
<dbReference type="RefSeq" id="WP_176626785.1">
    <property type="nucleotide sequence ID" value="NZ_JABXXQ010000633.1"/>
</dbReference>
<protein>
    <submittedName>
        <fullName evidence="1">Broad specificity phosphatase PhoE</fullName>
    </submittedName>
    <submittedName>
        <fullName evidence="2">Histidine phosphatase family protein</fullName>
    </submittedName>
</protein>
<dbReference type="PANTHER" id="PTHR48100">
    <property type="entry name" value="BROAD-SPECIFICITY PHOSPHATASE YOR283W-RELATED"/>
    <property type="match status" value="1"/>
</dbReference>
<dbReference type="EMBL" id="JABXXQ010000633">
    <property type="protein sequence ID" value="NVN32083.1"/>
    <property type="molecule type" value="Genomic_DNA"/>
</dbReference>
<proteinExistence type="predicted"/>
<sequence length="183" mass="20148">MILLRHGQSEYNHAMSTTGRDPRIPDPSLTALGERQAEAAARALAESDPPITRILVSPYRRALQTAAPLAARLGIVPEVTGLLRERCASSCDIGRPRMVVASEWPHLDLSHLDEIWWPRRAESEAQVMGRAAEFLALAAARPDWETTVAVCHWGIALAICGESLDNGTWARVDPTAPHRGEFW</sequence>
<evidence type="ECO:0000313" key="2">
    <source>
        <dbReference type="EMBL" id="NVN32083.1"/>
    </source>
</evidence>
<evidence type="ECO:0000313" key="3">
    <source>
        <dbReference type="Proteomes" id="UP000557688"/>
    </source>
</evidence>
<dbReference type="Proteomes" id="UP000557688">
    <property type="component" value="Unassembled WGS sequence"/>
</dbReference>
<reference evidence="1 3" key="2">
    <citation type="submission" date="2020-08" db="EMBL/GenBank/DDBJ databases">
        <title>Genomic Encyclopedia of Type Strains, Phase III (KMG-III): the genomes of soil and plant-associated and newly described type strains.</title>
        <authorList>
            <person name="Whitman W."/>
        </authorList>
    </citation>
    <scope>NUCLEOTIDE SEQUENCE [LARGE SCALE GENOMIC DNA]</scope>
    <source>
        <strain evidence="1 3">CECT 8088</strain>
    </source>
</reference>
<organism evidence="2 4">
    <name type="scientific">Endobacter medicaginis</name>
    <dbReference type="NCBI Taxonomy" id="1181271"/>
    <lineage>
        <taxon>Bacteria</taxon>
        <taxon>Pseudomonadati</taxon>
        <taxon>Pseudomonadota</taxon>
        <taxon>Alphaproteobacteria</taxon>
        <taxon>Acetobacterales</taxon>
        <taxon>Acetobacteraceae</taxon>
        <taxon>Endobacter</taxon>
    </lineage>
</organism>
<reference evidence="2 4" key="1">
    <citation type="submission" date="2020-06" db="EMBL/GenBank/DDBJ databases">
        <title>Description of novel acetic acid bacteria.</title>
        <authorList>
            <person name="Sombolestani A."/>
        </authorList>
    </citation>
    <scope>NUCLEOTIDE SEQUENCE [LARGE SCALE GENOMIC DNA]</scope>
    <source>
        <strain evidence="2 4">LMG 26838</strain>
    </source>
</reference>
<dbReference type="InterPro" id="IPR050275">
    <property type="entry name" value="PGM_Phosphatase"/>
</dbReference>
<dbReference type="Gene3D" id="3.40.50.1240">
    <property type="entry name" value="Phosphoglycerate mutase-like"/>
    <property type="match status" value="1"/>
</dbReference>
<dbReference type="EMBL" id="JACHXV010000007">
    <property type="protein sequence ID" value="MBB3174371.1"/>
    <property type="molecule type" value="Genomic_DNA"/>
</dbReference>
<accession>A0A850NRE0</accession>
<dbReference type="AlphaFoldDB" id="A0A850NRE0"/>
<dbReference type="GO" id="GO:0016791">
    <property type="term" value="F:phosphatase activity"/>
    <property type="evidence" value="ECO:0007669"/>
    <property type="project" value="TreeGrafter"/>
</dbReference>
<name>A0A850NRE0_9PROT</name>
<dbReference type="Pfam" id="PF00300">
    <property type="entry name" value="His_Phos_1"/>
    <property type="match status" value="1"/>
</dbReference>
<evidence type="ECO:0000313" key="1">
    <source>
        <dbReference type="EMBL" id="MBB3174371.1"/>
    </source>
</evidence>
<dbReference type="SUPFAM" id="SSF53254">
    <property type="entry name" value="Phosphoglycerate mutase-like"/>
    <property type="match status" value="1"/>
</dbReference>
<dbReference type="InterPro" id="IPR013078">
    <property type="entry name" value="His_Pase_superF_clade-1"/>
</dbReference>
<gene>
    <name evidence="1" type="ORF">FHR90_002212</name>
    <name evidence="2" type="ORF">HUK83_17295</name>
</gene>
<comment type="caution">
    <text evidence="2">The sequence shown here is derived from an EMBL/GenBank/DDBJ whole genome shotgun (WGS) entry which is preliminary data.</text>
</comment>
<dbReference type="Proteomes" id="UP000565205">
    <property type="component" value="Unassembled WGS sequence"/>
</dbReference>
<dbReference type="PANTHER" id="PTHR48100:SF57">
    <property type="entry name" value="PHOSPHOGLYCERATE MUTASE"/>
    <property type="match status" value="1"/>
</dbReference>
<dbReference type="InterPro" id="IPR029033">
    <property type="entry name" value="His_PPase_superfam"/>
</dbReference>
<dbReference type="SMART" id="SM00855">
    <property type="entry name" value="PGAM"/>
    <property type="match status" value="1"/>
</dbReference>
<dbReference type="CDD" id="cd07067">
    <property type="entry name" value="HP_PGM_like"/>
    <property type="match status" value="1"/>
</dbReference>
<dbReference type="GO" id="GO:0005737">
    <property type="term" value="C:cytoplasm"/>
    <property type="evidence" value="ECO:0007669"/>
    <property type="project" value="TreeGrafter"/>
</dbReference>
<dbReference type="InterPro" id="IPR001345">
    <property type="entry name" value="PG/BPGM_mutase_AS"/>
</dbReference>
<dbReference type="PROSITE" id="PS00175">
    <property type="entry name" value="PG_MUTASE"/>
    <property type="match status" value="1"/>
</dbReference>
<keyword evidence="3" id="KW-1185">Reference proteome</keyword>